<dbReference type="EMBL" id="BAABLM010000005">
    <property type="protein sequence ID" value="GAA4678565.1"/>
    <property type="molecule type" value="Genomic_DNA"/>
</dbReference>
<feature type="transmembrane region" description="Helical" evidence="2">
    <location>
        <begin position="99"/>
        <end position="119"/>
    </location>
</feature>
<feature type="compositionally biased region" description="Basic and acidic residues" evidence="1">
    <location>
        <begin position="1"/>
        <end position="20"/>
    </location>
</feature>
<name>A0ABP8W222_9MICO</name>
<evidence type="ECO:0000256" key="1">
    <source>
        <dbReference type="SAM" id="MobiDB-lite"/>
    </source>
</evidence>
<evidence type="ECO:0000256" key="2">
    <source>
        <dbReference type="SAM" id="Phobius"/>
    </source>
</evidence>
<evidence type="ECO:0008006" key="5">
    <source>
        <dbReference type="Google" id="ProtNLM"/>
    </source>
</evidence>
<organism evidence="3 4">
    <name type="scientific">Frondihabitans cladoniiphilus</name>
    <dbReference type="NCBI Taxonomy" id="715785"/>
    <lineage>
        <taxon>Bacteria</taxon>
        <taxon>Bacillati</taxon>
        <taxon>Actinomycetota</taxon>
        <taxon>Actinomycetes</taxon>
        <taxon>Micrococcales</taxon>
        <taxon>Microbacteriaceae</taxon>
        <taxon>Frondihabitans</taxon>
    </lineage>
</organism>
<evidence type="ECO:0000313" key="4">
    <source>
        <dbReference type="Proteomes" id="UP001501295"/>
    </source>
</evidence>
<evidence type="ECO:0000313" key="3">
    <source>
        <dbReference type="EMBL" id="GAA4678565.1"/>
    </source>
</evidence>
<sequence length="219" mass="22681">MTLTTDKIDDRDGDAPRRLDGPASSAAPVSASTYRRILRRETHSSRSGAAVVFLIVLLLVAAYVGTEAVYAALNRKPLLFSPTDVLSTLVSAVSTEGGLVLAVGIATGVLGIILLIIAFTAGRRGRHTVDDSRVAVVVDDQVIAASLAHRARLAGSLAPGQVNAWVARSHARITVTPASGAAVDEESLLAASRAELDGVAYRPAVIPTTRVTPSGRLGA</sequence>
<reference evidence="4" key="1">
    <citation type="journal article" date="2019" name="Int. J. Syst. Evol. Microbiol.">
        <title>The Global Catalogue of Microorganisms (GCM) 10K type strain sequencing project: providing services to taxonomists for standard genome sequencing and annotation.</title>
        <authorList>
            <consortium name="The Broad Institute Genomics Platform"/>
            <consortium name="The Broad Institute Genome Sequencing Center for Infectious Disease"/>
            <person name="Wu L."/>
            <person name="Ma J."/>
        </authorList>
    </citation>
    <scope>NUCLEOTIDE SEQUENCE [LARGE SCALE GENOMIC DNA]</scope>
    <source>
        <strain evidence="4">JCM 18956</strain>
    </source>
</reference>
<keyword evidence="2" id="KW-0472">Membrane</keyword>
<keyword evidence="2" id="KW-1133">Transmembrane helix</keyword>
<keyword evidence="4" id="KW-1185">Reference proteome</keyword>
<proteinExistence type="predicted"/>
<dbReference type="Proteomes" id="UP001501295">
    <property type="component" value="Unassembled WGS sequence"/>
</dbReference>
<accession>A0ABP8W222</accession>
<feature type="transmembrane region" description="Helical" evidence="2">
    <location>
        <begin position="49"/>
        <end position="73"/>
    </location>
</feature>
<comment type="caution">
    <text evidence="3">The sequence shown here is derived from an EMBL/GenBank/DDBJ whole genome shotgun (WGS) entry which is preliminary data.</text>
</comment>
<gene>
    <name evidence="3" type="ORF">GCM10025780_24340</name>
</gene>
<keyword evidence="2" id="KW-0812">Transmembrane</keyword>
<dbReference type="RefSeq" id="WP_345376163.1">
    <property type="nucleotide sequence ID" value="NZ_BAABLM010000005.1"/>
</dbReference>
<protein>
    <recommendedName>
        <fullName evidence="5">DNA/RNA endonuclease G</fullName>
    </recommendedName>
</protein>
<feature type="region of interest" description="Disordered" evidence="1">
    <location>
        <begin position="1"/>
        <end position="27"/>
    </location>
</feature>